<comment type="subcellular location">
    <subcellularLocation>
        <location evidence="1">Membrane</location>
    </subcellularLocation>
</comment>
<evidence type="ECO:0000256" key="1">
    <source>
        <dbReference type="ARBA" id="ARBA00004370"/>
    </source>
</evidence>
<keyword evidence="5 6" id="KW-0472">Membrane</keyword>
<keyword evidence="7" id="KW-1185">Reference proteome</keyword>
<evidence type="ECO:0000313" key="7">
    <source>
        <dbReference type="Proteomes" id="UP000035681"/>
    </source>
</evidence>
<dbReference type="Proteomes" id="UP000035681">
    <property type="component" value="Unplaced"/>
</dbReference>
<dbReference type="GO" id="GO:0016020">
    <property type="term" value="C:membrane"/>
    <property type="evidence" value="ECO:0007669"/>
    <property type="project" value="UniProtKB-SubCell"/>
</dbReference>
<accession>A0AAF5D496</accession>
<evidence type="ECO:0000256" key="5">
    <source>
        <dbReference type="ARBA" id="ARBA00023136"/>
    </source>
</evidence>
<proteinExistence type="inferred from homology"/>
<protein>
    <submittedName>
        <fullName evidence="8">Uncharacterized protein</fullName>
    </submittedName>
</protein>
<keyword evidence="3 6" id="KW-0812">Transmembrane</keyword>
<organism evidence="7 8">
    <name type="scientific">Strongyloides stercoralis</name>
    <name type="common">Threadworm</name>
    <dbReference type="NCBI Taxonomy" id="6248"/>
    <lineage>
        <taxon>Eukaryota</taxon>
        <taxon>Metazoa</taxon>
        <taxon>Ecdysozoa</taxon>
        <taxon>Nematoda</taxon>
        <taxon>Chromadorea</taxon>
        <taxon>Rhabditida</taxon>
        <taxon>Tylenchina</taxon>
        <taxon>Panagrolaimomorpha</taxon>
        <taxon>Strongyloidoidea</taxon>
        <taxon>Strongyloididae</taxon>
        <taxon>Strongyloides</taxon>
    </lineage>
</organism>
<evidence type="ECO:0000256" key="6">
    <source>
        <dbReference type="SAM" id="Phobius"/>
    </source>
</evidence>
<evidence type="ECO:0000256" key="2">
    <source>
        <dbReference type="ARBA" id="ARBA00009530"/>
    </source>
</evidence>
<name>A0AAF5D496_STRER</name>
<reference evidence="8" key="1">
    <citation type="submission" date="2024-02" db="UniProtKB">
        <authorList>
            <consortium name="WormBaseParasite"/>
        </authorList>
    </citation>
    <scope>IDENTIFICATION</scope>
</reference>
<evidence type="ECO:0000256" key="3">
    <source>
        <dbReference type="ARBA" id="ARBA00022692"/>
    </source>
</evidence>
<dbReference type="InterPro" id="IPR000612">
    <property type="entry name" value="PMP3"/>
</dbReference>
<feature type="transmembrane region" description="Helical" evidence="6">
    <location>
        <begin position="428"/>
        <end position="448"/>
    </location>
</feature>
<sequence>MNFEESLNLITKLRQNYQKEDALEYFKTANISVLPLYNTKILLVYVYYLSNFAISMALNPISYLKKKTLWKSIVKLLNNIFDILDKVENYEEKFNILLMICNICSFYKEFDDDLLVELCYEYGYMLKEDIENPQNSNLYSKERKNELLEYFENIEHTFIMRNQKNDENETKSIEKNLNNSMPLKVKTFSFNEIKEDSPLWINRSIDQAIIEKKIHHRRLIRKNTLINVDMFNDPSAPAVQLIKKRVQEIEKDMDDNETIIDKGNHFYNTVDQLKSNSIIKSKDMDIKECVDDIVNHIVTAEKNISSDEDNNNRNDKKSFSLQNFRQMAIDDSSNCSSLHEFNRIELSEPSNSFIETLSETVTSSRKFNASIDILLFNFHVLNSELHRNYKSLFDIYKFSLKTKQIRVICCRRLIPLAVLMDAGCGIHFCLNLLLTSLAFIPGIIHALWVCFFRETDDYQIHQNHIIITHTDIHDDRRSIVH</sequence>
<dbReference type="PANTHER" id="PTHR21659:SF42">
    <property type="entry name" value="UPF0057 MEMBRANE PROTEIN ZK632.10-RELATED"/>
    <property type="match status" value="1"/>
</dbReference>
<dbReference type="PANTHER" id="PTHR21659">
    <property type="entry name" value="HYDROPHOBIC PROTEIN RCI2 LOW TEMPERATURE AND SALT RESPONSIVE PROTEIN LTI6 -RELATED"/>
    <property type="match status" value="1"/>
</dbReference>
<dbReference type="AlphaFoldDB" id="A0AAF5D496"/>
<evidence type="ECO:0000313" key="8">
    <source>
        <dbReference type="WBParaSite" id="TCONS_00006446.p1"/>
    </source>
</evidence>
<comment type="similarity">
    <text evidence="2">Belongs to the UPF0057 (PMP3) family.</text>
</comment>
<dbReference type="Pfam" id="PF01679">
    <property type="entry name" value="Pmp3"/>
    <property type="match status" value="1"/>
</dbReference>
<evidence type="ECO:0000256" key="4">
    <source>
        <dbReference type="ARBA" id="ARBA00022989"/>
    </source>
</evidence>
<dbReference type="WBParaSite" id="TCONS_00006446.p1">
    <property type="protein sequence ID" value="TCONS_00006446.p1"/>
    <property type="gene ID" value="XLOC_004592"/>
</dbReference>
<keyword evidence="4 6" id="KW-1133">Transmembrane helix</keyword>